<evidence type="ECO:0000313" key="2">
    <source>
        <dbReference type="Proteomes" id="UP001218188"/>
    </source>
</evidence>
<gene>
    <name evidence="1" type="ORF">C8F04DRAFT_1063918</name>
</gene>
<dbReference type="AlphaFoldDB" id="A0AAD6TII6"/>
<name>A0AAD6TII6_9AGAR</name>
<proteinExistence type="predicted"/>
<reference evidence="1" key="1">
    <citation type="submission" date="2023-03" db="EMBL/GenBank/DDBJ databases">
        <title>Massive genome expansion in bonnet fungi (Mycena s.s.) driven by repeated elements and novel gene families across ecological guilds.</title>
        <authorList>
            <consortium name="Lawrence Berkeley National Laboratory"/>
            <person name="Harder C.B."/>
            <person name="Miyauchi S."/>
            <person name="Viragh M."/>
            <person name="Kuo A."/>
            <person name="Thoen E."/>
            <person name="Andreopoulos B."/>
            <person name="Lu D."/>
            <person name="Skrede I."/>
            <person name="Drula E."/>
            <person name="Henrissat B."/>
            <person name="Morin E."/>
            <person name="Kohler A."/>
            <person name="Barry K."/>
            <person name="LaButti K."/>
            <person name="Morin E."/>
            <person name="Salamov A."/>
            <person name="Lipzen A."/>
            <person name="Mereny Z."/>
            <person name="Hegedus B."/>
            <person name="Baldrian P."/>
            <person name="Stursova M."/>
            <person name="Weitz H."/>
            <person name="Taylor A."/>
            <person name="Grigoriev I.V."/>
            <person name="Nagy L.G."/>
            <person name="Martin F."/>
            <person name="Kauserud H."/>
        </authorList>
    </citation>
    <scope>NUCLEOTIDE SEQUENCE</scope>
    <source>
        <strain evidence="1">CBHHK200</strain>
    </source>
</reference>
<comment type="caution">
    <text evidence="1">The sequence shown here is derived from an EMBL/GenBank/DDBJ whole genome shotgun (WGS) entry which is preliminary data.</text>
</comment>
<evidence type="ECO:0000313" key="1">
    <source>
        <dbReference type="EMBL" id="KAJ7046307.1"/>
    </source>
</evidence>
<dbReference type="Proteomes" id="UP001218188">
    <property type="component" value="Unassembled WGS sequence"/>
</dbReference>
<accession>A0AAD6TII6</accession>
<organism evidence="1 2">
    <name type="scientific">Mycena alexandri</name>
    <dbReference type="NCBI Taxonomy" id="1745969"/>
    <lineage>
        <taxon>Eukaryota</taxon>
        <taxon>Fungi</taxon>
        <taxon>Dikarya</taxon>
        <taxon>Basidiomycota</taxon>
        <taxon>Agaricomycotina</taxon>
        <taxon>Agaricomycetes</taxon>
        <taxon>Agaricomycetidae</taxon>
        <taxon>Agaricales</taxon>
        <taxon>Marasmiineae</taxon>
        <taxon>Mycenaceae</taxon>
        <taxon>Mycena</taxon>
    </lineage>
</organism>
<protein>
    <submittedName>
        <fullName evidence="1">Uncharacterized protein</fullName>
    </submittedName>
</protein>
<sequence>MVPPCVFTRFLLCLQSRTSNEPLEGAQETAAFASSTPKWSTTLIGRYALANNGPFVSQAVWYHDNVDIVDYTIIQALELYKGRSHDLRRTHAVVFWLTWGPPSERNRVQRCRGLGVHGRDRLDLSPVYLNVLGSGSRITLVFIPNSEDSAEG</sequence>
<dbReference type="EMBL" id="JARJCM010000003">
    <property type="protein sequence ID" value="KAJ7046307.1"/>
    <property type="molecule type" value="Genomic_DNA"/>
</dbReference>
<keyword evidence="2" id="KW-1185">Reference proteome</keyword>